<keyword evidence="1" id="KW-0812">Transmembrane</keyword>
<feature type="transmembrane region" description="Helical" evidence="1">
    <location>
        <begin position="6"/>
        <end position="27"/>
    </location>
</feature>
<dbReference type="InParanoid" id="A0A2T3AXW3"/>
<name>A0A2T3AXW3_AMORE</name>
<dbReference type="STRING" id="857342.A0A2T3AXW3"/>
<dbReference type="EMBL" id="KZ679013">
    <property type="protein sequence ID" value="PSS14915.1"/>
    <property type="molecule type" value="Genomic_DNA"/>
</dbReference>
<evidence type="ECO:0000313" key="3">
    <source>
        <dbReference type="Proteomes" id="UP000241818"/>
    </source>
</evidence>
<feature type="transmembrane region" description="Helical" evidence="1">
    <location>
        <begin position="104"/>
        <end position="128"/>
    </location>
</feature>
<keyword evidence="1" id="KW-0472">Membrane</keyword>
<proteinExistence type="predicted"/>
<keyword evidence="3" id="KW-1185">Reference proteome</keyword>
<organism evidence="2 3">
    <name type="scientific">Amorphotheca resinae ATCC 22711</name>
    <dbReference type="NCBI Taxonomy" id="857342"/>
    <lineage>
        <taxon>Eukaryota</taxon>
        <taxon>Fungi</taxon>
        <taxon>Dikarya</taxon>
        <taxon>Ascomycota</taxon>
        <taxon>Pezizomycotina</taxon>
        <taxon>Leotiomycetes</taxon>
        <taxon>Helotiales</taxon>
        <taxon>Amorphothecaceae</taxon>
        <taxon>Amorphotheca</taxon>
    </lineage>
</organism>
<accession>A0A2T3AXW3</accession>
<feature type="transmembrane region" description="Helical" evidence="1">
    <location>
        <begin position="188"/>
        <end position="216"/>
    </location>
</feature>
<dbReference type="InterPro" id="IPR018750">
    <property type="entry name" value="DUF2306_membrane"/>
</dbReference>
<reference evidence="2 3" key="1">
    <citation type="journal article" date="2018" name="New Phytol.">
        <title>Comparative genomics and transcriptomics depict ericoid mycorrhizal fungi as versatile saprotrophs and plant mutualists.</title>
        <authorList>
            <person name="Martino E."/>
            <person name="Morin E."/>
            <person name="Grelet G.A."/>
            <person name="Kuo A."/>
            <person name="Kohler A."/>
            <person name="Daghino S."/>
            <person name="Barry K.W."/>
            <person name="Cichocki N."/>
            <person name="Clum A."/>
            <person name="Dockter R.B."/>
            <person name="Hainaut M."/>
            <person name="Kuo R.C."/>
            <person name="LaButti K."/>
            <person name="Lindahl B.D."/>
            <person name="Lindquist E.A."/>
            <person name="Lipzen A."/>
            <person name="Khouja H.R."/>
            <person name="Magnuson J."/>
            <person name="Murat C."/>
            <person name="Ohm R.A."/>
            <person name="Singer S.W."/>
            <person name="Spatafora J.W."/>
            <person name="Wang M."/>
            <person name="Veneault-Fourrey C."/>
            <person name="Henrissat B."/>
            <person name="Grigoriev I.V."/>
            <person name="Martin F.M."/>
            <person name="Perotto S."/>
        </authorList>
    </citation>
    <scope>NUCLEOTIDE SEQUENCE [LARGE SCALE GENOMIC DNA]</scope>
    <source>
        <strain evidence="2 3">ATCC 22711</strain>
    </source>
</reference>
<feature type="transmembrane region" description="Helical" evidence="1">
    <location>
        <begin position="63"/>
        <end position="83"/>
    </location>
</feature>
<evidence type="ECO:0000256" key="1">
    <source>
        <dbReference type="SAM" id="Phobius"/>
    </source>
</evidence>
<dbReference type="GeneID" id="36573779"/>
<feature type="transmembrane region" description="Helical" evidence="1">
    <location>
        <begin position="39"/>
        <end position="57"/>
    </location>
</feature>
<keyword evidence="1" id="KW-1133">Transmembrane helix</keyword>
<dbReference type="AlphaFoldDB" id="A0A2T3AXW3"/>
<dbReference type="Pfam" id="PF10067">
    <property type="entry name" value="DUF2306"/>
    <property type="match status" value="1"/>
</dbReference>
<gene>
    <name evidence="2" type="ORF">M430DRAFT_277152</name>
</gene>
<dbReference type="Proteomes" id="UP000241818">
    <property type="component" value="Unassembled WGS sequence"/>
</dbReference>
<dbReference type="RefSeq" id="XP_024719514.1">
    <property type="nucleotide sequence ID" value="XM_024865698.1"/>
</dbReference>
<evidence type="ECO:0000313" key="2">
    <source>
        <dbReference type="EMBL" id="PSS14915.1"/>
    </source>
</evidence>
<sequence length="238" mass="26739">MKVGMTLHLWSVLPAGALLPLQFVPALRRRYTYMHKLNGRLLLVLLMMGNLTALTIAPKSFSGTITTRAAVILLASLTTVSTYKSWTAIRNLHIDQHRAWILRTWAYAGSILTMRFVMAAIAISVTVFCPDRYRVVTTCQEILFMYDEPTSSDLFDRYPSCSNITSSSEPVYVIANASMKYGYPEESAAILGLAFGVSSWIAQVIHILAVEVYLNLTKDEDERLKKISVLRRKAARLE</sequence>
<dbReference type="OrthoDB" id="193478at2759"/>
<protein>
    <submittedName>
        <fullName evidence="2">Uncharacterized protein</fullName>
    </submittedName>
</protein>